<dbReference type="GO" id="GO:0008270">
    <property type="term" value="F:zinc ion binding"/>
    <property type="evidence" value="ECO:0007669"/>
    <property type="project" value="InterPro"/>
</dbReference>
<accession>A0A8T1W583</accession>
<comment type="caution">
    <text evidence="3">Lacks conserved residue(s) required for the propagation of feature annotation.</text>
</comment>
<dbReference type="PANTHER" id="PTHR10819">
    <property type="entry name" value="PHOSPHOTRIESTERASE-RELATED"/>
    <property type="match status" value="1"/>
</dbReference>
<dbReference type="EMBL" id="JAGDFM010000081">
    <property type="protein sequence ID" value="KAG7387340.1"/>
    <property type="molecule type" value="Genomic_DNA"/>
</dbReference>
<evidence type="ECO:0000256" key="1">
    <source>
        <dbReference type="ARBA" id="ARBA00022723"/>
    </source>
</evidence>
<evidence type="ECO:0000313" key="5">
    <source>
        <dbReference type="EMBL" id="KAG7387340.1"/>
    </source>
</evidence>
<organism evidence="5 6">
    <name type="scientific">Phytophthora pseudosyringae</name>
    <dbReference type="NCBI Taxonomy" id="221518"/>
    <lineage>
        <taxon>Eukaryota</taxon>
        <taxon>Sar</taxon>
        <taxon>Stramenopiles</taxon>
        <taxon>Oomycota</taxon>
        <taxon>Peronosporomycetes</taxon>
        <taxon>Peronosporales</taxon>
        <taxon>Peronosporaceae</taxon>
        <taxon>Phytophthora</taxon>
    </lineage>
</organism>
<dbReference type="PROSITE" id="PS51347">
    <property type="entry name" value="PHOSPHOTRIESTERASE_2"/>
    <property type="match status" value="1"/>
</dbReference>
<dbReference type="GO" id="GO:0016787">
    <property type="term" value="F:hydrolase activity"/>
    <property type="evidence" value="ECO:0007669"/>
    <property type="project" value="UniProtKB-KW"/>
</dbReference>
<dbReference type="InterPro" id="IPR041540">
    <property type="entry name" value="VATC"/>
</dbReference>
<keyword evidence="1" id="KW-0479">Metal-binding</keyword>
<dbReference type="Pfam" id="PF18716">
    <property type="entry name" value="VATC"/>
    <property type="match status" value="1"/>
</dbReference>
<reference evidence="5" key="1">
    <citation type="submission" date="2021-02" db="EMBL/GenBank/DDBJ databases">
        <authorList>
            <person name="Palmer J.M."/>
        </authorList>
    </citation>
    <scope>NUCLEOTIDE SEQUENCE</scope>
    <source>
        <strain evidence="5">SCRP734</strain>
    </source>
</reference>
<keyword evidence="2" id="KW-0378">Hydrolase</keyword>
<dbReference type="AlphaFoldDB" id="A0A8T1W583"/>
<name>A0A8T1W583_9STRA</name>
<protein>
    <recommendedName>
        <fullName evidence="4">Vms1-associating treble clef domain-containing protein</fullName>
    </recommendedName>
</protein>
<comment type="similarity">
    <text evidence="3">Belongs to the metallo-dependent hydrolases superfamily. Phosphotriesterase family.</text>
</comment>
<proteinExistence type="inferred from homology"/>
<dbReference type="Proteomes" id="UP000694044">
    <property type="component" value="Unassembled WGS sequence"/>
</dbReference>
<keyword evidence="6" id="KW-1185">Reference proteome</keyword>
<evidence type="ECO:0000256" key="3">
    <source>
        <dbReference type="PROSITE-ProRule" id="PRU00679"/>
    </source>
</evidence>
<gene>
    <name evidence="5" type="ORF">PHYPSEUDO_014434</name>
</gene>
<evidence type="ECO:0000256" key="2">
    <source>
        <dbReference type="ARBA" id="ARBA00022801"/>
    </source>
</evidence>
<dbReference type="PANTHER" id="PTHR10819:SF3">
    <property type="entry name" value="PHOSPHOTRIESTERASE-RELATED PROTEIN"/>
    <property type="match status" value="1"/>
</dbReference>
<dbReference type="InterPro" id="IPR001559">
    <property type="entry name" value="Phosphotriesterase"/>
</dbReference>
<dbReference type="OrthoDB" id="9998343at2759"/>
<evidence type="ECO:0000313" key="6">
    <source>
        <dbReference type="Proteomes" id="UP000694044"/>
    </source>
</evidence>
<comment type="caution">
    <text evidence="5">The sequence shown here is derived from an EMBL/GenBank/DDBJ whole genome shotgun (WGS) entry which is preliminary data.</text>
</comment>
<evidence type="ECO:0000259" key="4">
    <source>
        <dbReference type="Pfam" id="PF18716"/>
    </source>
</evidence>
<feature type="domain" description="Vms1-associating treble clef" evidence="4">
    <location>
        <begin position="399"/>
        <end position="442"/>
    </location>
</feature>
<dbReference type="Pfam" id="PF02126">
    <property type="entry name" value="PTE"/>
    <property type="match status" value="1"/>
</dbReference>
<sequence>MIRGIRELVAPEDVGVALPHEHVLHNIGAIAAVGGPKGDLAIRFEDLIDYRRAPYAQSGRNLLLQKEDEAFRELQKLQRLKDNQLKPLVVDVTLPVEGRDAFVKERLHLAERLKDLNLLTVTTFEMERINEEFTSGLSPRGQSERIAKTLETELMFGIESGGTVAFPGAMYQQIHGRSGELSAKEQLLAQGLALAQARTHAPVYLSLSVEEASNGENSALEQATRGWVCALLGSGAESKKIVICHADRWCRGQMGDAGGAFLLELFDLGVSVLFDMVGLLAVSDVMVINPCASSTSGSVGLLDIENSEPPSDSHLVEWSVRLVKDTPQYLPQILLSTNVHQRIQYRCYGGGGYTYLFEHLKHRLLSQGVTVTQWDRIVRANVVDLLAWYVPPEAPPIPKNYLQCSICGSYFEPIEGEYFTKFAFTYCGTKCLRRHSRQKFAPLPAKQ</sequence>